<evidence type="ECO:0000256" key="1">
    <source>
        <dbReference type="SAM" id="SignalP"/>
    </source>
</evidence>
<sequence>MRLVLTTALVLISGTAFGSSITVMGGTAVPSPSLVEKHCSDCQAGAPKADTSSYHVPVLKSGTQKMEIVEINGEKRLARTEAWLGGSPVIHVSKLPEWLKNDKAIATLSPSSDGSTETGIEAVIAPGDGIDLEATTSALQAPEIAQAAAPTPLALTNFELRLPNGN</sequence>
<reference evidence="2 3" key="1">
    <citation type="submission" date="2019-03" db="EMBL/GenBank/DDBJ databases">
        <title>Rhizobium sp. nov., an bacterium isolated from biocrust in Mu Us Desert.</title>
        <authorList>
            <person name="Lixiong L."/>
        </authorList>
    </citation>
    <scope>NUCLEOTIDE SEQUENCE [LARGE SCALE GENOMIC DNA]</scope>
    <source>
        <strain evidence="2 3">SPY-1</strain>
    </source>
</reference>
<name>A0A4R5UKZ4_9HYPH</name>
<dbReference type="RefSeq" id="WP_133316242.1">
    <property type="nucleotide sequence ID" value="NZ_SMTL01000002.1"/>
</dbReference>
<proteinExistence type="predicted"/>
<keyword evidence="3" id="KW-1185">Reference proteome</keyword>
<gene>
    <name evidence="2" type="ORF">E2F50_11515</name>
</gene>
<feature type="chain" id="PRO_5020923429" description="Secreted protein" evidence="1">
    <location>
        <begin position="19"/>
        <end position="166"/>
    </location>
</feature>
<evidence type="ECO:0008006" key="4">
    <source>
        <dbReference type="Google" id="ProtNLM"/>
    </source>
</evidence>
<keyword evidence="1" id="KW-0732">Signal</keyword>
<accession>A0A4R5UKZ4</accession>
<comment type="caution">
    <text evidence="2">The sequence shown here is derived from an EMBL/GenBank/DDBJ whole genome shotgun (WGS) entry which is preliminary data.</text>
</comment>
<dbReference type="NCBIfam" id="NF041110">
    <property type="entry name" value="HPE1_fam_CxxC"/>
    <property type="match status" value="1"/>
</dbReference>
<protein>
    <recommendedName>
        <fullName evidence="4">Secreted protein</fullName>
    </recommendedName>
</protein>
<evidence type="ECO:0000313" key="2">
    <source>
        <dbReference type="EMBL" id="TDK37473.1"/>
    </source>
</evidence>
<evidence type="ECO:0000313" key="3">
    <source>
        <dbReference type="Proteomes" id="UP000295238"/>
    </source>
</evidence>
<dbReference type="Proteomes" id="UP000295238">
    <property type="component" value="Unassembled WGS sequence"/>
</dbReference>
<organism evidence="2 3">
    <name type="scientific">Rhizobium deserti</name>
    <dbReference type="NCBI Taxonomy" id="2547961"/>
    <lineage>
        <taxon>Bacteria</taxon>
        <taxon>Pseudomonadati</taxon>
        <taxon>Pseudomonadota</taxon>
        <taxon>Alphaproteobacteria</taxon>
        <taxon>Hyphomicrobiales</taxon>
        <taxon>Rhizobiaceae</taxon>
        <taxon>Rhizobium/Agrobacterium group</taxon>
        <taxon>Rhizobium</taxon>
    </lineage>
</organism>
<dbReference type="OrthoDB" id="8283437at2"/>
<dbReference type="AlphaFoldDB" id="A0A4R5UKZ4"/>
<dbReference type="EMBL" id="SMTL01000002">
    <property type="protein sequence ID" value="TDK37473.1"/>
    <property type="molecule type" value="Genomic_DNA"/>
</dbReference>
<feature type="signal peptide" evidence="1">
    <location>
        <begin position="1"/>
        <end position="18"/>
    </location>
</feature>
<dbReference type="InterPro" id="IPR049748">
    <property type="entry name" value="HPE1-like_N_CxxC"/>
</dbReference>